<sequence length="417" mass="47111">MSSRKVRSLARNRIELASKTTTAKGGSPGLVNQIVPVAMSRVRQDVLTWKTALTMAGKTEKPKRFLLMNLYDEINIDGLLRSQVGNRFLKSLACNFQITDKAGKLNEEVTNFLQDKIWVNEINKAILGTVTHGHSVVELDWIKKLNNVETTKPQLGAKLLKRQNIDPKEGIFYPDYRDDKGFAYREMREFGTWILEFGDPEDLGLMNCAVPHVLFKRFAQSCWSELCEIAGIPPRVMKTDTQNIAMLRRAERMMKEFGAAAWFIIDENEAFEFAEATKADGVVYESLMKFCNNELSMLFNGAVMGQDTKNGSRSKEASMQETLQTLVNSDLSLIEQYWNAVVIPALINIGIISGDCVFSYPETKDIAQLWSMTKEAMQKYEMDIEWMNSTFGLKILRPLQAATAPATNLSFGEGFFV</sequence>
<dbReference type="AlphaFoldDB" id="A0A6I4NPK6"/>
<protein>
    <submittedName>
        <fullName evidence="1">DUF935 family protein</fullName>
    </submittedName>
</protein>
<keyword evidence="2" id="KW-1185">Reference proteome</keyword>
<accession>A0A6I4NPK6</accession>
<proteinExistence type="predicted"/>
<comment type="caution">
    <text evidence="1">The sequence shown here is derived from an EMBL/GenBank/DDBJ whole genome shotgun (WGS) entry which is preliminary data.</text>
</comment>
<gene>
    <name evidence="1" type="ORF">GON26_01255</name>
</gene>
<name>A0A6I4NPK6_9FLAO</name>
<evidence type="ECO:0000313" key="1">
    <source>
        <dbReference type="EMBL" id="MWB92977.1"/>
    </source>
</evidence>
<dbReference type="Pfam" id="PF06074">
    <property type="entry name" value="Portal_Mu"/>
    <property type="match status" value="1"/>
</dbReference>
<dbReference type="EMBL" id="WSTB01000001">
    <property type="protein sequence ID" value="MWB92977.1"/>
    <property type="molecule type" value="Genomic_DNA"/>
</dbReference>
<dbReference type="RefSeq" id="WP_160372917.1">
    <property type="nucleotide sequence ID" value="NZ_WSTB01000001.1"/>
</dbReference>
<reference evidence="1 2" key="1">
    <citation type="submission" date="2019-12" db="EMBL/GenBank/DDBJ databases">
        <authorList>
            <person name="Kim Y.S."/>
        </authorList>
    </citation>
    <scope>NUCLEOTIDE SEQUENCE [LARGE SCALE GENOMIC DNA]</scope>
    <source>
        <strain evidence="1 2">GA093</strain>
    </source>
</reference>
<evidence type="ECO:0000313" key="2">
    <source>
        <dbReference type="Proteomes" id="UP000471501"/>
    </source>
</evidence>
<organism evidence="1 2">
    <name type="scientific">Flavobacterium hydrocarbonoxydans</name>
    <dbReference type="NCBI Taxonomy" id="2683249"/>
    <lineage>
        <taxon>Bacteria</taxon>
        <taxon>Pseudomonadati</taxon>
        <taxon>Bacteroidota</taxon>
        <taxon>Flavobacteriia</taxon>
        <taxon>Flavobacteriales</taxon>
        <taxon>Flavobacteriaceae</taxon>
        <taxon>Flavobacterium</taxon>
    </lineage>
</organism>
<dbReference type="Proteomes" id="UP000471501">
    <property type="component" value="Unassembled WGS sequence"/>
</dbReference>
<dbReference type="InterPro" id="IPR009279">
    <property type="entry name" value="Portal_Mu"/>
</dbReference>